<organism evidence="1">
    <name type="scientific">Anguilla anguilla</name>
    <name type="common">European freshwater eel</name>
    <name type="synonym">Muraena anguilla</name>
    <dbReference type="NCBI Taxonomy" id="7936"/>
    <lineage>
        <taxon>Eukaryota</taxon>
        <taxon>Metazoa</taxon>
        <taxon>Chordata</taxon>
        <taxon>Craniata</taxon>
        <taxon>Vertebrata</taxon>
        <taxon>Euteleostomi</taxon>
        <taxon>Actinopterygii</taxon>
        <taxon>Neopterygii</taxon>
        <taxon>Teleostei</taxon>
        <taxon>Anguilliformes</taxon>
        <taxon>Anguillidae</taxon>
        <taxon>Anguilla</taxon>
    </lineage>
</organism>
<accession>A0A0E9VA29</accession>
<dbReference type="EMBL" id="GBXM01033608">
    <property type="protein sequence ID" value="JAH74969.1"/>
    <property type="molecule type" value="Transcribed_RNA"/>
</dbReference>
<reference evidence="1" key="2">
    <citation type="journal article" date="2015" name="Fish Shellfish Immunol.">
        <title>Early steps in the European eel (Anguilla anguilla)-Vibrio vulnificus interaction in the gills: Role of the RtxA13 toxin.</title>
        <authorList>
            <person name="Callol A."/>
            <person name="Pajuelo D."/>
            <person name="Ebbesson L."/>
            <person name="Teles M."/>
            <person name="MacKenzie S."/>
            <person name="Amaro C."/>
        </authorList>
    </citation>
    <scope>NUCLEOTIDE SEQUENCE</scope>
</reference>
<name>A0A0E9VA29_ANGAN</name>
<proteinExistence type="predicted"/>
<protein>
    <submittedName>
        <fullName evidence="1">Uncharacterized protein</fullName>
    </submittedName>
</protein>
<evidence type="ECO:0000313" key="1">
    <source>
        <dbReference type="EMBL" id="JAH74969.1"/>
    </source>
</evidence>
<reference evidence="1" key="1">
    <citation type="submission" date="2014-11" db="EMBL/GenBank/DDBJ databases">
        <authorList>
            <person name="Amaro Gonzalez C."/>
        </authorList>
    </citation>
    <scope>NUCLEOTIDE SEQUENCE</scope>
</reference>
<sequence length="14" mass="1500">MPFSGHLHGVCLDS</sequence>